<organism evidence="2 3">
    <name type="scientific">Dryococelus australis</name>
    <dbReference type="NCBI Taxonomy" id="614101"/>
    <lineage>
        <taxon>Eukaryota</taxon>
        <taxon>Metazoa</taxon>
        <taxon>Ecdysozoa</taxon>
        <taxon>Arthropoda</taxon>
        <taxon>Hexapoda</taxon>
        <taxon>Insecta</taxon>
        <taxon>Pterygota</taxon>
        <taxon>Neoptera</taxon>
        <taxon>Polyneoptera</taxon>
        <taxon>Phasmatodea</taxon>
        <taxon>Verophasmatodea</taxon>
        <taxon>Anareolatae</taxon>
        <taxon>Phasmatidae</taxon>
        <taxon>Eurycanthinae</taxon>
        <taxon>Dryococelus</taxon>
    </lineage>
</organism>
<comment type="caution">
    <text evidence="2">The sequence shown here is derived from an EMBL/GenBank/DDBJ whole genome shotgun (WGS) entry which is preliminary data.</text>
</comment>
<evidence type="ECO:0000313" key="2">
    <source>
        <dbReference type="EMBL" id="KAJ8873524.1"/>
    </source>
</evidence>
<evidence type="ECO:0000256" key="1">
    <source>
        <dbReference type="SAM" id="MobiDB-lite"/>
    </source>
</evidence>
<feature type="compositionally biased region" description="Basic and acidic residues" evidence="1">
    <location>
        <begin position="348"/>
        <end position="361"/>
    </location>
</feature>
<accession>A0ABQ9GNE3</accession>
<dbReference type="Proteomes" id="UP001159363">
    <property type="component" value="Chromosome 9"/>
</dbReference>
<evidence type="ECO:0000313" key="3">
    <source>
        <dbReference type="Proteomes" id="UP001159363"/>
    </source>
</evidence>
<protein>
    <submittedName>
        <fullName evidence="2">Uncharacterized protein</fullName>
    </submittedName>
</protein>
<dbReference type="EMBL" id="JARBHB010000010">
    <property type="protein sequence ID" value="KAJ8873524.1"/>
    <property type="molecule type" value="Genomic_DNA"/>
</dbReference>
<proteinExistence type="predicted"/>
<reference evidence="2 3" key="1">
    <citation type="submission" date="2023-02" db="EMBL/GenBank/DDBJ databases">
        <title>LHISI_Scaffold_Assembly.</title>
        <authorList>
            <person name="Stuart O.P."/>
            <person name="Cleave R."/>
            <person name="Magrath M.J.L."/>
            <person name="Mikheyev A.S."/>
        </authorList>
    </citation>
    <scope>NUCLEOTIDE SEQUENCE [LARGE SCALE GENOMIC DNA]</scope>
    <source>
        <strain evidence="2">Daus_M_001</strain>
        <tissue evidence="2">Leg muscle</tissue>
    </source>
</reference>
<sequence length="378" mass="41635">MYEREANVKAGVVQDYRARSVECRLQSIPRTRIAVLVRVPKVAPLLLEHVPQHQHHCPLAALTPTLASRRLPSPTDNVSPLHLKRRLPSGAIVEDCIASSSRQFHKKSAHQVRHRRYAKGSELACSVLALLRLEPPLCVAHRAVDAANLTAVFHLPRLLATCVSDMLVHPSRRLSAFASDVLHKYWRIVDAIAKILNGSVELGNDISSRWRYDISRDIAPPLHSPLLPKRSGFSHAGIVPHGAAGGRVFSGISRFPFSCIQPLIHAHLTSPTSSLNTLGLYTIGPHSYSVELPIQSSAGWFSASWKRAGLGLESNSGYILTSNWSAVSERRLLTVRSSEPMGASMEQGRNEEVGETRDPRENSPTSGIVRHDSHLRKS</sequence>
<name>A0ABQ9GNE3_9NEOP</name>
<keyword evidence="3" id="KW-1185">Reference proteome</keyword>
<feature type="region of interest" description="Disordered" evidence="1">
    <location>
        <begin position="335"/>
        <end position="378"/>
    </location>
</feature>
<gene>
    <name evidence="2" type="ORF">PR048_024342</name>
</gene>